<reference evidence="1 2" key="1">
    <citation type="journal article" date="2022" name="bioRxiv">
        <title>The genome of the oomycete Peronosclerospora sorghi, a cosmopolitan pathogen of maize and sorghum, is inflated with dispersed pseudogenes.</title>
        <authorList>
            <person name="Fletcher K."/>
            <person name="Martin F."/>
            <person name="Isakeit T."/>
            <person name="Cavanaugh K."/>
            <person name="Magill C."/>
            <person name="Michelmore R."/>
        </authorList>
    </citation>
    <scope>NUCLEOTIDE SEQUENCE [LARGE SCALE GENOMIC DNA]</scope>
    <source>
        <strain evidence="1">P6</strain>
    </source>
</reference>
<name>A0ACC0W8P3_9STRA</name>
<accession>A0ACC0W8P3</accession>
<comment type="caution">
    <text evidence="1">The sequence shown here is derived from an EMBL/GenBank/DDBJ whole genome shotgun (WGS) entry which is preliminary data.</text>
</comment>
<protein>
    <submittedName>
        <fullName evidence="1">Uncharacterized protein</fullName>
    </submittedName>
</protein>
<proteinExistence type="predicted"/>
<sequence>MIPGDPTAYVVRTELLPLLPGKWKPQRAQMRMPGDALARHEGHDAMAFDFTEGLLRKYQKIYSKRAVITNWKALQLILHESMKLLSKLLKENLENQARL</sequence>
<dbReference type="EMBL" id="CM047582">
    <property type="protein sequence ID" value="KAI9914696.1"/>
    <property type="molecule type" value="Genomic_DNA"/>
</dbReference>
<evidence type="ECO:0000313" key="1">
    <source>
        <dbReference type="EMBL" id="KAI9914696.1"/>
    </source>
</evidence>
<organism evidence="1 2">
    <name type="scientific">Peronosclerospora sorghi</name>
    <dbReference type="NCBI Taxonomy" id="230839"/>
    <lineage>
        <taxon>Eukaryota</taxon>
        <taxon>Sar</taxon>
        <taxon>Stramenopiles</taxon>
        <taxon>Oomycota</taxon>
        <taxon>Peronosporomycetes</taxon>
        <taxon>Peronosporales</taxon>
        <taxon>Peronosporaceae</taxon>
        <taxon>Peronosclerospora</taxon>
    </lineage>
</organism>
<dbReference type="Proteomes" id="UP001163321">
    <property type="component" value="Chromosome 3"/>
</dbReference>
<keyword evidence="2" id="KW-1185">Reference proteome</keyword>
<evidence type="ECO:0000313" key="2">
    <source>
        <dbReference type="Proteomes" id="UP001163321"/>
    </source>
</evidence>
<gene>
    <name evidence="1" type="ORF">PsorP6_007089</name>
</gene>